<reference evidence="2" key="2">
    <citation type="submission" date="2016-04" db="EMBL/GenBank/DDBJ databases">
        <title>First Complete Genome Sequence of a Subdivision 6 Acidobacterium.</title>
        <authorList>
            <person name="Huang S."/>
            <person name="Vieira S."/>
            <person name="Bunk B."/>
            <person name="Riedel T."/>
            <person name="Sproeer C."/>
            <person name="Overmann J."/>
        </authorList>
    </citation>
    <scope>NUCLEOTIDE SEQUENCE [LARGE SCALE GENOMIC DNA]</scope>
    <source>
        <strain evidence="2">DSM 100886 HEG_-6_39</strain>
    </source>
</reference>
<dbReference type="Proteomes" id="UP000076079">
    <property type="component" value="Chromosome"/>
</dbReference>
<dbReference type="EMBL" id="CP015136">
    <property type="protein sequence ID" value="AMY07691.1"/>
    <property type="molecule type" value="Genomic_DNA"/>
</dbReference>
<name>A0A143PGP6_LUTPR</name>
<proteinExistence type="predicted"/>
<sequence length="191" mass="21435">MSKLVFFPWPAITASETAKMQSWTATGDFEVDHYTGNPVNAVRSRVFGEIYIFGHCSAGSNTLSNDDNVHLTYQEVADTLETSGLKKIFSGAIKIFACESGAPVGVTMSFAKKFAKHMFSDKKYMLARVYGYTKPLNSQMDSTQQVKAWGEVHVQSVHKKPHKWASSEYWAGHNWVEATKAKDAREYFSPF</sequence>
<reference evidence="1 2" key="1">
    <citation type="journal article" date="2016" name="Genome Announc.">
        <title>First Complete Genome Sequence of a Subdivision 6 Acidobacterium Strain.</title>
        <authorList>
            <person name="Huang S."/>
            <person name="Vieira S."/>
            <person name="Bunk B."/>
            <person name="Riedel T."/>
            <person name="Sproer C."/>
            <person name="Overmann J."/>
        </authorList>
    </citation>
    <scope>NUCLEOTIDE SEQUENCE [LARGE SCALE GENOMIC DNA]</scope>
    <source>
        <strain evidence="2">DSM 100886 HEG_-6_39</strain>
    </source>
</reference>
<dbReference type="OrthoDB" id="9134474at2"/>
<evidence type="ECO:0000313" key="1">
    <source>
        <dbReference type="EMBL" id="AMY07691.1"/>
    </source>
</evidence>
<dbReference type="KEGG" id="abac:LuPra_00869"/>
<dbReference type="AlphaFoldDB" id="A0A143PGP6"/>
<gene>
    <name evidence="1" type="ORF">LuPra_00869</name>
</gene>
<accession>A0A143PGP6</accession>
<evidence type="ECO:0000313" key="2">
    <source>
        <dbReference type="Proteomes" id="UP000076079"/>
    </source>
</evidence>
<dbReference type="RefSeq" id="WP_110169613.1">
    <property type="nucleotide sequence ID" value="NZ_CP015136.1"/>
</dbReference>
<organism evidence="1 2">
    <name type="scientific">Luteitalea pratensis</name>
    <dbReference type="NCBI Taxonomy" id="1855912"/>
    <lineage>
        <taxon>Bacteria</taxon>
        <taxon>Pseudomonadati</taxon>
        <taxon>Acidobacteriota</taxon>
        <taxon>Vicinamibacteria</taxon>
        <taxon>Vicinamibacterales</taxon>
        <taxon>Vicinamibacteraceae</taxon>
        <taxon>Luteitalea</taxon>
    </lineage>
</organism>
<protein>
    <submittedName>
        <fullName evidence="1">Uncharacterized protein</fullName>
    </submittedName>
</protein>
<keyword evidence="2" id="KW-1185">Reference proteome</keyword>